<accession>A0ABT9Q1N1</accession>
<dbReference type="Proteomes" id="UP001241472">
    <property type="component" value="Unassembled WGS sequence"/>
</dbReference>
<evidence type="ECO:0008006" key="4">
    <source>
        <dbReference type="Google" id="ProtNLM"/>
    </source>
</evidence>
<organism evidence="2 3">
    <name type="scientific">Neorhizobium huautlense</name>
    <dbReference type="NCBI Taxonomy" id="67774"/>
    <lineage>
        <taxon>Bacteria</taxon>
        <taxon>Pseudomonadati</taxon>
        <taxon>Pseudomonadota</taxon>
        <taxon>Alphaproteobacteria</taxon>
        <taxon>Hyphomicrobiales</taxon>
        <taxon>Rhizobiaceae</taxon>
        <taxon>Rhizobium/Agrobacterium group</taxon>
        <taxon>Neorhizobium</taxon>
    </lineage>
</organism>
<dbReference type="RefSeq" id="WP_306840143.1">
    <property type="nucleotide sequence ID" value="NZ_JAUSRF010000032.1"/>
</dbReference>
<name>A0ABT9Q1N1_9HYPH</name>
<evidence type="ECO:0000313" key="2">
    <source>
        <dbReference type="EMBL" id="MDP9840643.1"/>
    </source>
</evidence>
<keyword evidence="3" id="KW-1185">Reference proteome</keyword>
<dbReference type="EMBL" id="JAUSRF010000032">
    <property type="protein sequence ID" value="MDP9840643.1"/>
    <property type="molecule type" value="Genomic_DNA"/>
</dbReference>
<reference evidence="2 3" key="1">
    <citation type="submission" date="2023-07" db="EMBL/GenBank/DDBJ databases">
        <title>Sorghum-associated microbial communities from plants grown in Nebraska, USA.</title>
        <authorList>
            <person name="Schachtman D."/>
        </authorList>
    </citation>
    <scope>NUCLEOTIDE SEQUENCE [LARGE SCALE GENOMIC DNA]</scope>
    <source>
        <strain evidence="2 3">DS1307</strain>
    </source>
</reference>
<sequence>MAIDSDRRRVIFDQVRDKAIARGMPIDDDPEFLGWVELWISGEYDISELRSRYNDLTIRRAQRSKSGPDIRKPAGPDAEAIDIPGAAGEPAQTTVRDDD</sequence>
<feature type="region of interest" description="Disordered" evidence="1">
    <location>
        <begin position="62"/>
        <end position="99"/>
    </location>
</feature>
<gene>
    <name evidence="2" type="ORF">J2T09_005431</name>
</gene>
<comment type="caution">
    <text evidence="2">The sequence shown here is derived from an EMBL/GenBank/DDBJ whole genome shotgun (WGS) entry which is preliminary data.</text>
</comment>
<evidence type="ECO:0000256" key="1">
    <source>
        <dbReference type="SAM" id="MobiDB-lite"/>
    </source>
</evidence>
<proteinExistence type="predicted"/>
<evidence type="ECO:0000313" key="3">
    <source>
        <dbReference type="Proteomes" id="UP001241472"/>
    </source>
</evidence>
<protein>
    <recommendedName>
        <fullName evidence="4">Antitoxin VbhA domain-containing protein</fullName>
    </recommendedName>
</protein>